<dbReference type="Proteomes" id="UP000270743">
    <property type="component" value="Unassembled WGS sequence"/>
</dbReference>
<feature type="chain" id="PRO_5019202334" description="Endonuclease/exonuclease/phosphatase domain-containing protein" evidence="2">
    <location>
        <begin position="19"/>
        <end position="346"/>
    </location>
</feature>
<sequence length="346" mass="36566">MIRFVWMIFLCLAGPAAARDLRIATYDPGLSRPGPGLLLRDIRRADPQVLAAAQVIAAAAPDAILLTGFDWDHDGLALSAFAQVLEQAGHPMPHRFAARPNSGMPTGLDLDGDGRSGGAGDAQGFGQFSGQNAMAILSRLPLGPVTDHTAFLWRDLPGGLMPASVPQGQRLSSTAHWDVPVLTDRGPLHLLAWSATPPVFDGPEDLNGRRNHDEAAFWLDHLPAAPFVLLGNPNLDLADGDGRAQAMTALLDHAQDPRPKGAFQPDQAGANARQTGDPALDTAVYDPAGPGNLRVDYAWPAKGLRVIASGVIWPAPGDPLAAAVEAASNHRLVWVDIDLDSLEAAR</sequence>
<feature type="signal peptide" evidence="2">
    <location>
        <begin position="1"/>
        <end position="18"/>
    </location>
</feature>
<feature type="domain" description="Endonuclease/exonuclease/phosphatase" evidence="3">
    <location>
        <begin position="41"/>
        <end position="326"/>
    </location>
</feature>
<reference evidence="4 5" key="1">
    <citation type="submission" date="2018-12" db="EMBL/GenBank/DDBJ databases">
        <authorList>
            <person name="Criscuolo A."/>
        </authorList>
    </citation>
    <scope>NUCLEOTIDE SEQUENCE [LARGE SCALE GENOMIC DNA]</scope>
    <source>
        <strain evidence="4">ACIP1116241</strain>
    </source>
</reference>
<feature type="region of interest" description="Disordered" evidence="1">
    <location>
        <begin position="255"/>
        <end position="275"/>
    </location>
</feature>
<evidence type="ECO:0000313" key="5">
    <source>
        <dbReference type="Proteomes" id="UP000270743"/>
    </source>
</evidence>
<evidence type="ECO:0000256" key="2">
    <source>
        <dbReference type="SAM" id="SignalP"/>
    </source>
</evidence>
<evidence type="ECO:0000313" key="4">
    <source>
        <dbReference type="EMBL" id="VDS08049.1"/>
    </source>
</evidence>
<gene>
    <name evidence="4" type="ORF">PARHAE_01230</name>
</gene>
<organism evidence="4 5">
    <name type="scientific">Paracoccus haematequi</name>
    <dbReference type="NCBI Taxonomy" id="2491866"/>
    <lineage>
        <taxon>Bacteria</taxon>
        <taxon>Pseudomonadati</taxon>
        <taxon>Pseudomonadota</taxon>
        <taxon>Alphaproteobacteria</taxon>
        <taxon>Rhodobacterales</taxon>
        <taxon>Paracoccaceae</taxon>
        <taxon>Paracoccus</taxon>
    </lineage>
</organism>
<dbReference type="Pfam" id="PF03372">
    <property type="entry name" value="Exo_endo_phos"/>
    <property type="match status" value="1"/>
</dbReference>
<proteinExistence type="predicted"/>
<dbReference type="InterPro" id="IPR036691">
    <property type="entry name" value="Endo/exonu/phosph_ase_sf"/>
</dbReference>
<dbReference type="GO" id="GO:0003824">
    <property type="term" value="F:catalytic activity"/>
    <property type="evidence" value="ECO:0007669"/>
    <property type="project" value="InterPro"/>
</dbReference>
<dbReference type="InterPro" id="IPR005135">
    <property type="entry name" value="Endo/exonuclease/phosphatase"/>
</dbReference>
<dbReference type="SUPFAM" id="SSF56219">
    <property type="entry name" value="DNase I-like"/>
    <property type="match status" value="1"/>
</dbReference>
<evidence type="ECO:0000259" key="3">
    <source>
        <dbReference type="Pfam" id="PF03372"/>
    </source>
</evidence>
<accession>A0A447IL01</accession>
<dbReference type="AlphaFoldDB" id="A0A447IL01"/>
<dbReference type="EMBL" id="UZWE01000024">
    <property type="protein sequence ID" value="VDS08049.1"/>
    <property type="molecule type" value="Genomic_DNA"/>
</dbReference>
<dbReference type="RefSeq" id="WP_241232688.1">
    <property type="nucleotide sequence ID" value="NZ_UZWE01000024.1"/>
</dbReference>
<keyword evidence="2" id="KW-0732">Signal</keyword>
<dbReference type="Gene3D" id="3.60.10.10">
    <property type="entry name" value="Endonuclease/exonuclease/phosphatase"/>
    <property type="match status" value="1"/>
</dbReference>
<protein>
    <recommendedName>
        <fullName evidence="3">Endonuclease/exonuclease/phosphatase domain-containing protein</fullName>
    </recommendedName>
</protein>
<evidence type="ECO:0000256" key="1">
    <source>
        <dbReference type="SAM" id="MobiDB-lite"/>
    </source>
</evidence>
<keyword evidence="5" id="KW-1185">Reference proteome</keyword>
<name>A0A447IL01_9RHOB</name>